<accession>A0ABN5B336</accession>
<protein>
    <recommendedName>
        <fullName evidence="1">DUF1570 domain-containing protein</fullName>
    </recommendedName>
</protein>
<dbReference type="Pfam" id="PF07607">
    <property type="entry name" value="DUF1570"/>
    <property type="match status" value="1"/>
</dbReference>
<dbReference type="Gene3D" id="1.25.40.10">
    <property type="entry name" value="Tetratricopeptide repeat domain"/>
    <property type="match status" value="1"/>
</dbReference>
<organism evidence="2 3">
    <name type="scientific">Blastomonas fulva</name>
    <dbReference type="NCBI Taxonomy" id="1550728"/>
    <lineage>
        <taxon>Bacteria</taxon>
        <taxon>Pseudomonadati</taxon>
        <taxon>Pseudomonadota</taxon>
        <taxon>Alphaproteobacteria</taxon>
        <taxon>Sphingomonadales</taxon>
        <taxon>Sphingomonadaceae</taxon>
        <taxon>Blastomonas</taxon>
    </lineage>
</organism>
<dbReference type="EMBL" id="CP020083">
    <property type="protein sequence ID" value="ASR51306.1"/>
    <property type="molecule type" value="Genomic_DNA"/>
</dbReference>
<dbReference type="SUPFAM" id="SSF48452">
    <property type="entry name" value="TPR-like"/>
    <property type="match status" value="1"/>
</dbReference>
<sequence length="523" mass="58040">MAGPYCAWRSCDGVTGVNVSRIRRLLALALAVLASLPVAARAEWREASSPNFLVYGDQSESQTREFTDMLERYRSAMLYIYNLPPEVTSPSNRLTVFVVRDDAQVRKLLGTGSRFVSGFYQSRAGGSVAFVPRVNDDSQSDRVSDGERLLLHEYAHHFMFSVFSGSPPMWMTEGFAEFYASAKFESGGAVGLGLPADHRVAELELAQEVPIDMLLSTRKYRENTSKRYDSFYGRSWLLFHYLTFSDERAGQMADYLRRLDAGEGEEAAAVNAFGDLDVLDKELAAYKKRRRMTYLRLGPERITSAAITIRTLNKGEAAILPVMMRSRRGVNDEQAKIVVEEARQAAAPYADDPFVQTALAEAEFDAGNTAEALAAADRALARDPRAMNALIQKMYALFRQAEQGDARLWPKVRAAVAAANRVENDNPLPLSYFYRTYAAEGRTPPPVAIQGLERALALAPYDIGLRMTLAQYQIGSGQKERAQRTLAPLINHPHNTRLAETARALIEGRVPPAAKEDEDDTAS</sequence>
<keyword evidence="3" id="KW-1185">Reference proteome</keyword>
<gene>
    <name evidence="2" type="ORF">B5J99_07325</name>
</gene>
<proteinExistence type="predicted"/>
<name>A0ABN5B336_9SPHN</name>
<dbReference type="SUPFAM" id="SSF48439">
    <property type="entry name" value="Protein prenylyltransferase"/>
    <property type="match status" value="1"/>
</dbReference>
<dbReference type="InterPro" id="IPR011990">
    <property type="entry name" value="TPR-like_helical_dom_sf"/>
</dbReference>
<evidence type="ECO:0000313" key="2">
    <source>
        <dbReference type="EMBL" id="ASR51306.1"/>
    </source>
</evidence>
<dbReference type="InterPro" id="IPR011464">
    <property type="entry name" value="DUF1570"/>
</dbReference>
<reference evidence="2 3" key="1">
    <citation type="submission" date="2017-03" db="EMBL/GenBank/DDBJ databases">
        <title>Complete genome sequence of Blastomonas fulva degrading microcsystin LR.</title>
        <authorList>
            <person name="Lee H.-g."/>
            <person name="Jin L."/>
            <person name="oh H.-M."/>
        </authorList>
    </citation>
    <scope>NUCLEOTIDE SEQUENCE [LARGE SCALE GENOMIC DNA]</scope>
    <source>
        <strain evidence="2 3">T2</strain>
    </source>
</reference>
<evidence type="ECO:0000313" key="3">
    <source>
        <dbReference type="Proteomes" id="UP000258016"/>
    </source>
</evidence>
<feature type="domain" description="DUF1570" evidence="1">
    <location>
        <begin position="164"/>
        <end position="257"/>
    </location>
</feature>
<evidence type="ECO:0000259" key="1">
    <source>
        <dbReference type="Pfam" id="PF07607"/>
    </source>
</evidence>
<dbReference type="Proteomes" id="UP000258016">
    <property type="component" value="Chromosome"/>
</dbReference>